<keyword evidence="3" id="KW-1185">Reference proteome</keyword>
<accession>A0A1Q9E1B4</accession>
<dbReference type="OrthoDB" id="406724at2759"/>
<feature type="region of interest" description="Disordered" evidence="1">
    <location>
        <begin position="512"/>
        <end position="561"/>
    </location>
</feature>
<dbReference type="AlphaFoldDB" id="A0A1Q9E1B4"/>
<organism evidence="2 3">
    <name type="scientific">Symbiodinium microadriaticum</name>
    <name type="common">Dinoflagellate</name>
    <name type="synonym">Zooxanthella microadriatica</name>
    <dbReference type="NCBI Taxonomy" id="2951"/>
    <lineage>
        <taxon>Eukaryota</taxon>
        <taxon>Sar</taxon>
        <taxon>Alveolata</taxon>
        <taxon>Dinophyceae</taxon>
        <taxon>Suessiales</taxon>
        <taxon>Symbiodiniaceae</taxon>
        <taxon>Symbiodinium</taxon>
    </lineage>
</organism>
<protein>
    <submittedName>
        <fullName evidence="2">Uncharacterized protein</fullName>
    </submittedName>
</protein>
<dbReference type="EMBL" id="LSRX01000301">
    <property type="protein sequence ID" value="OLQ01202.1"/>
    <property type="molecule type" value="Genomic_DNA"/>
</dbReference>
<name>A0A1Q9E1B4_SYMMI</name>
<sequence>MAAERDIMQDPAVRAFQEQRAVVANPASQTVQAMFWSERARGKRGPPTPVASSLVTPQEDVPAFDHTAPTLVQPWLLEDASAAQVTAGTFGVQVQNPQEMEAWLNTPVSTTREVFSIVRNYHKAVIRPELYHMVLQLESALTKVHDDVFKTKEELAWMAGENRQLQKHAAGTQLVTSGWPNGLSPAQREYMLSWMLQQVPKIRTFLEARGHLTDHNAQETHRWFNVFAVEPVTVPQGDGFWSAMTMLHFKSFDLRSAFLEKFGGSGGTPIYSDDHTAIPNKHVRVSPSSPQWQRKLEAPLRVILACLNEHEEYHGKTFTILWKTLTIMAPTEGRSYAPDAQAWARLHYFEDGGSFKGRLEITPPLMEVLQSTPQDVEAIEKTLWEHCWNKVIWGAQFDLDRAEREAFTKAKIAAGAVGKGISKGKGRRHWSAALIHNNYYNPYPFEITTPVVEAVAYCWDEYCTKMGRADECVGDFNVATYQGKPGGVPAAETDAGGDVPMADGTRTLSQAASSFASAGADHTATPKGTGRGKAAANTPPPSFPYTTNASQFPAFENRPPADGATNLADRVTFIGPRLNARGLSVARYDIFGLGLQDWVVACNANIVSFQSVQNENQNFVLNVVGADLTGLAPTQWSFNNQVYCAYPNGVYEVLLEFASLSTFTVYLSLVLDAPTPAQGVFVEGINCQNTTSPFAEATTTTSTTTTTTPPPLEVCNSTPWNCSDQALQLINDISDGQCVGSTIESLNLTTGEYQRLRARNELQPMFGTRDNNPENPIPP</sequence>
<proteinExistence type="predicted"/>
<evidence type="ECO:0000256" key="1">
    <source>
        <dbReference type="SAM" id="MobiDB-lite"/>
    </source>
</evidence>
<gene>
    <name evidence="2" type="ORF">AK812_SmicGene16058</name>
</gene>
<evidence type="ECO:0000313" key="3">
    <source>
        <dbReference type="Proteomes" id="UP000186817"/>
    </source>
</evidence>
<evidence type="ECO:0000313" key="2">
    <source>
        <dbReference type="EMBL" id="OLQ01202.1"/>
    </source>
</evidence>
<reference evidence="2 3" key="1">
    <citation type="submission" date="2016-02" db="EMBL/GenBank/DDBJ databases">
        <title>Genome analysis of coral dinoflagellate symbionts highlights evolutionary adaptations to a symbiotic lifestyle.</title>
        <authorList>
            <person name="Aranda M."/>
            <person name="Li Y."/>
            <person name="Liew Y.J."/>
            <person name="Baumgarten S."/>
            <person name="Simakov O."/>
            <person name="Wilson M."/>
            <person name="Piel J."/>
            <person name="Ashoor H."/>
            <person name="Bougouffa S."/>
            <person name="Bajic V.B."/>
            <person name="Ryu T."/>
            <person name="Ravasi T."/>
            <person name="Bayer T."/>
            <person name="Micklem G."/>
            <person name="Kim H."/>
            <person name="Bhak J."/>
            <person name="Lajeunesse T.C."/>
            <person name="Voolstra C.R."/>
        </authorList>
    </citation>
    <scope>NUCLEOTIDE SEQUENCE [LARGE SCALE GENOMIC DNA]</scope>
    <source>
        <strain evidence="2 3">CCMP2467</strain>
    </source>
</reference>
<dbReference type="Proteomes" id="UP000186817">
    <property type="component" value="Unassembled WGS sequence"/>
</dbReference>
<comment type="caution">
    <text evidence="2">The sequence shown here is derived from an EMBL/GenBank/DDBJ whole genome shotgun (WGS) entry which is preliminary data.</text>
</comment>